<dbReference type="EMBL" id="JAGSPN010000298">
    <property type="protein sequence ID" value="MBR7784520.1"/>
    <property type="molecule type" value="Genomic_DNA"/>
</dbReference>
<dbReference type="PROSITE" id="PS00194">
    <property type="entry name" value="THIOREDOXIN_1"/>
    <property type="match status" value="1"/>
</dbReference>
<gene>
    <name evidence="4" type="ORF">KDM89_20510</name>
</gene>
<dbReference type="AlphaFoldDB" id="A0A941DRE2"/>
<feature type="signal peptide" evidence="2">
    <location>
        <begin position="1"/>
        <end position="24"/>
    </location>
</feature>
<evidence type="ECO:0000313" key="5">
    <source>
        <dbReference type="Proteomes" id="UP000680067"/>
    </source>
</evidence>
<accession>A0A941DRE2</accession>
<protein>
    <recommendedName>
        <fullName evidence="3">Thioredoxin domain-containing protein</fullName>
    </recommendedName>
</protein>
<dbReference type="SUPFAM" id="SSF52833">
    <property type="entry name" value="Thioredoxin-like"/>
    <property type="match status" value="1"/>
</dbReference>
<feature type="non-terminal residue" evidence="4">
    <location>
        <position position="91"/>
    </location>
</feature>
<name>A0A941DRE2_9BURK</name>
<organism evidence="4 5">
    <name type="scientific">Undibacterium luofuense</name>
    <dbReference type="NCBI Taxonomy" id="2828733"/>
    <lineage>
        <taxon>Bacteria</taxon>
        <taxon>Pseudomonadati</taxon>
        <taxon>Pseudomonadota</taxon>
        <taxon>Betaproteobacteria</taxon>
        <taxon>Burkholderiales</taxon>
        <taxon>Oxalobacteraceae</taxon>
        <taxon>Undibacterium</taxon>
    </lineage>
</organism>
<feature type="domain" description="Thioredoxin" evidence="3">
    <location>
        <begin position="19"/>
        <end position="91"/>
    </location>
</feature>
<evidence type="ECO:0000256" key="1">
    <source>
        <dbReference type="ARBA" id="ARBA00023284"/>
    </source>
</evidence>
<dbReference type="GO" id="GO:0034976">
    <property type="term" value="P:response to endoplasmic reticulum stress"/>
    <property type="evidence" value="ECO:0007669"/>
    <property type="project" value="TreeGrafter"/>
</dbReference>
<dbReference type="RefSeq" id="WP_369123601.1">
    <property type="nucleotide sequence ID" value="NZ_JAGSPN010000298.1"/>
</dbReference>
<dbReference type="PROSITE" id="PS51352">
    <property type="entry name" value="THIOREDOXIN_2"/>
    <property type="match status" value="1"/>
</dbReference>
<keyword evidence="5" id="KW-1185">Reference proteome</keyword>
<dbReference type="Proteomes" id="UP000680067">
    <property type="component" value="Unassembled WGS sequence"/>
</dbReference>
<dbReference type="Gene3D" id="3.40.30.10">
    <property type="entry name" value="Glutaredoxin"/>
    <property type="match status" value="1"/>
</dbReference>
<dbReference type="GO" id="GO:0015035">
    <property type="term" value="F:protein-disulfide reductase activity"/>
    <property type="evidence" value="ECO:0007669"/>
    <property type="project" value="TreeGrafter"/>
</dbReference>
<keyword evidence="2" id="KW-0732">Signal</keyword>
<dbReference type="PANTHER" id="PTHR45815:SF3">
    <property type="entry name" value="PROTEIN DISULFIDE-ISOMERASE A6"/>
    <property type="match status" value="1"/>
</dbReference>
<dbReference type="InterPro" id="IPR036249">
    <property type="entry name" value="Thioredoxin-like_sf"/>
</dbReference>
<evidence type="ECO:0000313" key="4">
    <source>
        <dbReference type="EMBL" id="MBR7784520.1"/>
    </source>
</evidence>
<dbReference type="Pfam" id="PF00085">
    <property type="entry name" value="Thioredoxin"/>
    <property type="match status" value="1"/>
</dbReference>
<keyword evidence="1" id="KW-0676">Redox-active center</keyword>
<reference evidence="4" key="1">
    <citation type="submission" date="2021-04" db="EMBL/GenBank/DDBJ databases">
        <title>novel species isolated from subtropical streams in China.</title>
        <authorList>
            <person name="Lu H."/>
        </authorList>
    </citation>
    <scope>NUCLEOTIDE SEQUENCE</scope>
    <source>
        <strain evidence="4">LFS511W</strain>
    </source>
</reference>
<dbReference type="InterPro" id="IPR013766">
    <property type="entry name" value="Thioredoxin_domain"/>
</dbReference>
<dbReference type="PANTHER" id="PTHR45815">
    <property type="entry name" value="PROTEIN DISULFIDE-ISOMERASE A6"/>
    <property type="match status" value="1"/>
</dbReference>
<dbReference type="InterPro" id="IPR017937">
    <property type="entry name" value="Thioredoxin_CS"/>
</dbReference>
<evidence type="ECO:0000259" key="3">
    <source>
        <dbReference type="PROSITE" id="PS51352"/>
    </source>
</evidence>
<proteinExistence type="predicted"/>
<comment type="caution">
    <text evidence="4">The sequence shown here is derived from an EMBL/GenBank/DDBJ whole genome shotgun (WGS) entry which is preliminary data.</text>
</comment>
<feature type="chain" id="PRO_5037438014" description="Thioredoxin domain-containing protein" evidence="2">
    <location>
        <begin position="25"/>
        <end position="91"/>
    </location>
</feature>
<sequence length="91" mass="9645">MRFSCLALLPGVALLLASALLASASDVLELTDENFESRVSDTGSAGLMLVEFFAPWCGHCKRLAPEYEAAATRLKGIVPLAKVDCTANTNT</sequence>
<evidence type="ECO:0000256" key="2">
    <source>
        <dbReference type="SAM" id="SignalP"/>
    </source>
</evidence>